<dbReference type="Proteomes" id="UP000297693">
    <property type="component" value="Unassembled WGS sequence"/>
</dbReference>
<protein>
    <recommendedName>
        <fullName evidence="3">Gfo/Idh/MocA-like oxidoreductase N-terminal domain-containing protein</fullName>
    </recommendedName>
</protein>
<evidence type="ECO:0008006" key="3">
    <source>
        <dbReference type="Google" id="ProtNLM"/>
    </source>
</evidence>
<comment type="caution">
    <text evidence="1">The sequence shown here is derived from an EMBL/GenBank/DDBJ whole genome shotgun (WGS) entry which is preliminary data.</text>
</comment>
<evidence type="ECO:0000313" key="1">
    <source>
        <dbReference type="EMBL" id="TGL59763.1"/>
    </source>
</evidence>
<dbReference type="OrthoDB" id="2043779at2"/>
<gene>
    <name evidence="1" type="ORF">EHQ58_08460</name>
</gene>
<organism evidence="1 2">
    <name type="scientific">Leptospira ognonensis</name>
    <dbReference type="NCBI Taxonomy" id="2484945"/>
    <lineage>
        <taxon>Bacteria</taxon>
        <taxon>Pseudomonadati</taxon>
        <taxon>Spirochaetota</taxon>
        <taxon>Spirochaetia</taxon>
        <taxon>Leptospirales</taxon>
        <taxon>Leptospiraceae</taxon>
        <taxon>Leptospira</taxon>
    </lineage>
</organism>
<name>A0A4R9K210_9LEPT</name>
<reference evidence="1" key="1">
    <citation type="journal article" date="2019" name="PLoS Negl. Trop. Dis.">
        <title>Revisiting the worldwide diversity of Leptospira species in the environment.</title>
        <authorList>
            <person name="Vincent A.T."/>
            <person name="Schiettekatte O."/>
            <person name="Bourhy P."/>
            <person name="Veyrier F.J."/>
            <person name="Picardeau M."/>
        </authorList>
    </citation>
    <scope>NUCLEOTIDE SEQUENCE [LARGE SCALE GENOMIC DNA]</scope>
    <source>
        <strain evidence="1">201702476</strain>
    </source>
</reference>
<accession>A0A4R9K210</accession>
<sequence>MLNKNILISGAGQLGSRYLQGLSKCQNPLNIYVHDLSSDSLKLAEDRWGEANEKEIKHSVRYLTDLNEIPKSIHLAIVSSTSTQRPNQIAEIKANAIVENWILEKVLAQSLAGLNLIETTLGRGANAWVNTPLRNIPWYRSIKNSLKTVPPLDIVLESGPWGLACNAIHFIDLVVWFTNEKLIKLHTSALEAQWQPAKRNGYWEVFGTLIAEYSGGSKLVLTSFEEGEKTILINISDNIDEWTINEETGIARSKKGNEILGRLPFQSEMTGALVDEILNTGKCNLCPLIDSIRMHEILLIALLEHWQINMDPDAKVLPIT</sequence>
<dbReference type="EMBL" id="RQGD01000023">
    <property type="protein sequence ID" value="TGL59763.1"/>
    <property type="molecule type" value="Genomic_DNA"/>
</dbReference>
<dbReference type="RefSeq" id="WP_135623452.1">
    <property type="nucleotide sequence ID" value="NZ_RQGD01000023.1"/>
</dbReference>
<keyword evidence="2" id="KW-1185">Reference proteome</keyword>
<dbReference type="SUPFAM" id="SSF51735">
    <property type="entry name" value="NAD(P)-binding Rossmann-fold domains"/>
    <property type="match status" value="1"/>
</dbReference>
<proteinExistence type="predicted"/>
<evidence type="ECO:0000313" key="2">
    <source>
        <dbReference type="Proteomes" id="UP000297693"/>
    </source>
</evidence>
<dbReference type="InterPro" id="IPR036291">
    <property type="entry name" value="NAD(P)-bd_dom_sf"/>
</dbReference>
<dbReference type="AlphaFoldDB" id="A0A4R9K210"/>